<dbReference type="OrthoDB" id="1923775at2759"/>
<keyword evidence="2" id="KW-0472">Membrane</keyword>
<evidence type="ECO:0000256" key="1">
    <source>
        <dbReference type="SAM" id="MobiDB-lite"/>
    </source>
</evidence>
<comment type="caution">
    <text evidence="4">The sequence shown here is derived from an EMBL/GenBank/DDBJ whole genome shotgun (WGS) entry which is preliminary data.</text>
</comment>
<feature type="compositionally biased region" description="Low complexity" evidence="1">
    <location>
        <begin position="1"/>
        <end position="12"/>
    </location>
</feature>
<feature type="compositionally biased region" description="Acidic residues" evidence="1">
    <location>
        <begin position="20"/>
        <end position="35"/>
    </location>
</feature>
<protein>
    <submittedName>
        <fullName evidence="4">Phospholipase D3</fullName>
    </submittedName>
</protein>
<keyword evidence="2" id="KW-0812">Transmembrane</keyword>
<dbReference type="Pfam" id="PF13918">
    <property type="entry name" value="PLDc_3"/>
    <property type="match status" value="1"/>
</dbReference>
<dbReference type="AlphaFoldDB" id="A0A1W0X5E0"/>
<dbReference type="PANTHER" id="PTHR10185">
    <property type="entry name" value="PHOSPHOLIPASE D - RELATED"/>
    <property type="match status" value="1"/>
</dbReference>
<dbReference type="EMBL" id="MTYJ01000016">
    <property type="protein sequence ID" value="OQV22561.1"/>
    <property type="molecule type" value="Genomic_DNA"/>
</dbReference>
<dbReference type="InterPro" id="IPR032803">
    <property type="entry name" value="PLDc_3"/>
</dbReference>
<feature type="domain" description="PLD-like" evidence="3">
    <location>
        <begin position="353"/>
        <end position="506"/>
    </location>
</feature>
<proteinExistence type="predicted"/>
<dbReference type="InterPro" id="IPR050874">
    <property type="entry name" value="Diverse_PLD-related"/>
</dbReference>
<reference evidence="5" key="1">
    <citation type="submission" date="2017-01" db="EMBL/GenBank/DDBJ databases">
        <title>Comparative genomics of anhydrobiosis in the tardigrade Hypsibius dujardini.</title>
        <authorList>
            <person name="Yoshida Y."/>
            <person name="Koutsovoulos G."/>
            <person name="Laetsch D."/>
            <person name="Stevens L."/>
            <person name="Kumar S."/>
            <person name="Horikawa D."/>
            <person name="Ishino K."/>
            <person name="Komine S."/>
            <person name="Tomita M."/>
            <person name="Blaxter M."/>
            <person name="Arakawa K."/>
        </authorList>
    </citation>
    <scope>NUCLEOTIDE SEQUENCE [LARGE SCALE GENOMIC DNA]</scope>
    <source>
        <strain evidence="5">Z151</strain>
    </source>
</reference>
<evidence type="ECO:0000256" key="2">
    <source>
        <dbReference type="SAM" id="Phobius"/>
    </source>
</evidence>
<dbReference type="Proteomes" id="UP000192578">
    <property type="component" value="Unassembled WGS sequence"/>
</dbReference>
<evidence type="ECO:0000313" key="5">
    <source>
        <dbReference type="Proteomes" id="UP000192578"/>
    </source>
</evidence>
<dbReference type="PANTHER" id="PTHR10185:SF17">
    <property type="entry name" value="GM01519P-RELATED"/>
    <property type="match status" value="1"/>
</dbReference>
<evidence type="ECO:0000313" key="4">
    <source>
        <dbReference type="EMBL" id="OQV22561.1"/>
    </source>
</evidence>
<keyword evidence="5" id="KW-1185">Reference proteome</keyword>
<feature type="region of interest" description="Disordered" evidence="1">
    <location>
        <begin position="1"/>
        <end position="40"/>
    </location>
</feature>
<feature type="transmembrane region" description="Helical" evidence="2">
    <location>
        <begin position="150"/>
        <end position="170"/>
    </location>
</feature>
<dbReference type="SUPFAM" id="SSF56024">
    <property type="entry name" value="Phospholipase D/nuclease"/>
    <property type="match status" value="2"/>
</dbReference>
<sequence length="645" mass="70175">MPSSSSSNSHPRTSSRDQAPEEEDEEEEDELEQPDGMESSWSVDYLDTLENEDTYEPVVMSGAALDLANYCAGSMMSENMAGCGGFMGRGASDREARSLACGPVIGLGRNRQTVLSSQNKADFTALELEAGQQPKGQGKEGGRKRRIEPWCFPVTIMAIFVALIIFLPFFNADEKGADAAKVKVQHVCSSLCRMSLVEALELSASTAHTETAVNINLPTLNESQTSGTLDILTVINSAQFSLDIAAPFSPLHQPSLVIVNALREAVSSSRNVKVRLLHPSTSPKLRPRFDPFSGILSAGSVRTLNVSRFLADSSEIPFYQQLGYGFNVHFWIIDREHFYLGPTSVFPSALSTGVLGRNCSCLAGDLMKLFLAYWYLSGLPFSQHATQAKVQFPSTTITDINSSNPMILLQKNDASPLPVFFAASPGFLSGAGRNDYLDSLLSVISQAGDYLYIHVADYDPAISIWPAGSPMDTNLKIHWPVIDNALRSAVVDRGVRLKMLVDQCGNERSSSSAAHHGLRTLTHLRSLTALNPSLPHPLEIKWFINTPRAIQAKLVRTAAGNLTKIPGQSKKDRSLSYVISDSGIHFGSNGWTGDQMLYSLGVSLSVSLGADHSSRQTAIGEQLLQQFHLHWASDNAVSLNRGPQR</sequence>
<dbReference type="Gene3D" id="3.30.870.10">
    <property type="entry name" value="Endonuclease Chain A"/>
    <property type="match status" value="1"/>
</dbReference>
<keyword evidence="2" id="KW-1133">Transmembrane helix</keyword>
<organism evidence="4 5">
    <name type="scientific">Hypsibius exemplaris</name>
    <name type="common">Freshwater tardigrade</name>
    <dbReference type="NCBI Taxonomy" id="2072580"/>
    <lineage>
        <taxon>Eukaryota</taxon>
        <taxon>Metazoa</taxon>
        <taxon>Ecdysozoa</taxon>
        <taxon>Tardigrada</taxon>
        <taxon>Eutardigrada</taxon>
        <taxon>Parachela</taxon>
        <taxon>Hypsibioidea</taxon>
        <taxon>Hypsibiidae</taxon>
        <taxon>Hypsibius</taxon>
    </lineage>
</organism>
<name>A0A1W0X5E0_HYPEX</name>
<accession>A0A1W0X5E0</accession>
<evidence type="ECO:0000259" key="3">
    <source>
        <dbReference type="Pfam" id="PF13918"/>
    </source>
</evidence>
<gene>
    <name evidence="4" type="ORF">BV898_03388</name>
</gene>